<dbReference type="InParanoid" id="A0A7N4PJ11"/>
<sequence length="600" mass="68394">MLPNVNESASALYDLLIKAMEEVKKDPFFYETDVQVKLINENRANPLEGFGSRYGMRFIMEKVRSKEKETENMEESQSEESVISDIPMNGNSGPLALPVKRARQLIGLYTMTQNPNMTHLKIKRPIKPLPPLWVKCDSSDPESTCWLGAEPIRTKKGITGIVLQVVTCKGPTPEKNSSVNLEELKSSHLKRHKSSTVTTRGFAQYELFKSTPLDDSIPFSYTTIGLDISWSPVDVLLQTPPLTSASVLNIKVEPGDPRSPLYHLHRELKFLIALADGLATGITEWPEPTETKSSVDLVQEFLNDLKSKLDGIDTSAKKVKVLKCDTAAVDDSIKCLFTVRGDLDFTEQLWCRMRMSVASYQDLVTCFTLILQYLRRGDVQPWLHRGSSGLLSKHIQQSYHGAMDVIPLTGTTPIRMLLEVGLDKIKRDYINFFIGKELASLNHLDYFISTSIDTQEQVRRVRKLHHILEVVISCMMYLKLPHEILFTLAQSCILYYKRNPLNEKHTFQLPIRPIVIKNFYQSETPKKWRVEINSGQKEVKTLWQLSDTPSISHLNFNKEGYCIDWETEANMNLSESTFNNSLEEKMFFTNMVACSKVHFT</sequence>
<evidence type="ECO:0000256" key="6">
    <source>
        <dbReference type="ARBA" id="ARBA00022838"/>
    </source>
</evidence>
<dbReference type="Gene3D" id="6.20.270.10">
    <property type="match status" value="1"/>
</dbReference>
<keyword evidence="12" id="KW-1185">Reference proteome</keyword>
<comment type="subcellular location">
    <subcellularLocation>
        <location evidence="1 9">Chromosome</location>
        <location evidence="1 9">Centromere</location>
        <location evidence="1 9">Kinetochore</location>
    </subcellularLocation>
</comment>
<dbReference type="GO" id="GO:0034501">
    <property type="term" value="P:protein localization to kinetochore"/>
    <property type="evidence" value="ECO:0007669"/>
    <property type="project" value="UniProtKB-UniRule"/>
</dbReference>
<evidence type="ECO:0000256" key="5">
    <source>
        <dbReference type="ARBA" id="ARBA00022776"/>
    </source>
</evidence>
<dbReference type="Gene3D" id="2.20.25.230">
    <property type="match status" value="1"/>
</dbReference>
<keyword evidence="6 9" id="KW-0995">Kinetochore</keyword>
<reference evidence="11 12" key="1">
    <citation type="journal article" date="2011" name="Proc. Natl. Acad. Sci. U.S.A.">
        <title>Genetic diversity and population structure of the endangered marsupial Sarcophilus harrisii (Tasmanian devil).</title>
        <authorList>
            <person name="Miller W."/>
            <person name="Hayes V.M."/>
            <person name="Ratan A."/>
            <person name="Petersen D.C."/>
            <person name="Wittekindt N.E."/>
            <person name="Miller J."/>
            <person name="Walenz B."/>
            <person name="Knight J."/>
            <person name="Qi J."/>
            <person name="Zhao F."/>
            <person name="Wang Q."/>
            <person name="Bedoya-Reina O.C."/>
            <person name="Katiyar N."/>
            <person name="Tomsho L.P."/>
            <person name="Kasson L.M."/>
            <person name="Hardie R.A."/>
            <person name="Woodbridge P."/>
            <person name="Tindall E.A."/>
            <person name="Bertelsen M.F."/>
            <person name="Dixon D."/>
            <person name="Pyecroft S."/>
            <person name="Helgen K.M."/>
            <person name="Lesk A.M."/>
            <person name="Pringle T.H."/>
            <person name="Patterson N."/>
            <person name="Zhang Y."/>
            <person name="Kreiss A."/>
            <person name="Woods G.M."/>
            <person name="Jones M.E."/>
            <person name="Schuster S.C."/>
        </authorList>
    </citation>
    <scope>NUCLEOTIDE SEQUENCE [LARGE SCALE GENOMIC DNA]</scope>
</reference>
<evidence type="ECO:0000256" key="4">
    <source>
        <dbReference type="ARBA" id="ARBA00022618"/>
    </source>
</evidence>
<evidence type="ECO:0000256" key="3">
    <source>
        <dbReference type="ARBA" id="ARBA00022454"/>
    </source>
</evidence>
<evidence type="ECO:0000256" key="10">
    <source>
        <dbReference type="SAM" id="MobiDB-lite"/>
    </source>
</evidence>
<evidence type="ECO:0000256" key="2">
    <source>
        <dbReference type="ARBA" id="ARBA00009062"/>
    </source>
</evidence>
<keyword evidence="4 9" id="KW-0132">Cell division</keyword>
<dbReference type="Proteomes" id="UP000007648">
    <property type="component" value="Unassembled WGS sequence"/>
</dbReference>
<evidence type="ECO:0000256" key="9">
    <source>
        <dbReference type="RuleBase" id="RU369076"/>
    </source>
</evidence>
<dbReference type="Pfam" id="PF09817">
    <property type="entry name" value="Zwilch"/>
    <property type="match status" value="1"/>
</dbReference>
<dbReference type="PANTHER" id="PTHR15995:SF1">
    <property type="entry name" value="PROTEIN ZWILCH HOMOLOG"/>
    <property type="match status" value="1"/>
</dbReference>
<name>A0A7N4PJ11_SARHA</name>
<reference evidence="11" key="2">
    <citation type="submission" date="2025-08" db="UniProtKB">
        <authorList>
            <consortium name="Ensembl"/>
        </authorList>
    </citation>
    <scope>IDENTIFICATION</scope>
</reference>
<dbReference type="GO" id="GO:0051301">
    <property type="term" value="P:cell division"/>
    <property type="evidence" value="ECO:0007669"/>
    <property type="project" value="UniProtKB-UniRule"/>
</dbReference>
<comment type="function">
    <text evidence="9">Essential component of the mitotic checkpoint, which prevents cells from prematurely exiting mitosis. Required for the assembly of the dynein-dynactin and MAD1-MAD2 complexes onto kinetochores. Its function related to the spindle assembly machinery is proposed to depend on its association in the mitotic RZZ complex.</text>
</comment>
<dbReference type="Gene3D" id="1.20.58.730">
    <property type="match status" value="1"/>
</dbReference>
<dbReference type="Ensembl" id="ENSSHAT00000044487.1">
    <property type="protein sequence ID" value="ENSSHAP00000038222.1"/>
    <property type="gene ID" value="ENSSHAG00000002622.2"/>
</dbReference>
<dbReference type="Gene3D" id="6.10.140.520">
    <property type="match status" value="1"/>
</dbReference>
<evidence type="ECO:0000313" key="12">
    <source>
        <dbReference type="Proteomes" id="UP000007648"/>
    </source>
</evidence>
<dbReference type="GO" id="GO:0007094">
    <property type="term" value="P:mitotic spindle assembly checkpoint signaling"/>
    <property type="evidence" value="ECO:0007669"/>
    <property type="project" value="UniProtKB-UniRule"/>
</dbReference>
<proteinExistence type="inferred from homology"/>
<comment type="similarity">
    <text evidence="2 9">Belongs to the ZWILCH family.</text>
</comment>
<evidence type="ECO:0000313" key="11">
    <source>
        <dbReference type="Ensembl" id="ENSSHAP00000038222.1"/>
    </source>
</evidence>
<accession>A0A7N4PJ11</accession>
<keyword evidence="5 9" id="KW-0498">Mitosis</keyword>
<dbReference type="GO" id="GO:1990423">
    <property type="term" value="C:RZZ complex"/>
    <property type="evidence" value="ECO:0007669"/>
    <property type="project" value="UniProtKB-UniRule"/>
</dbReference>
<dbReference type="GeneTree" id="ENSGT00390000013696"/>
<dbReference type="AlphaFoldDB" id="A0A7N4PJ11"/>
<keyword evidence="8 9" id="KW-0137">Centromere</keyword>
<keyword evidence="3 9" id="KW-0158">Chromosome</keyword>
<dbReference type="PANTHER" id="PTHR15995">
    <property type="entry name" value="PROTEIN ZWILCH HOMOLOG"/>
    <property type="match status" value="1"/>
</dbReference>
<keyword evidence="7 9" id="KW-0131">Cell cycle</keyword>
<evidence type="ECO:0000256" key="1">
    <source>
        <dbReference type="ARBA" id="ARBA00004629"/>
    </source>
</evidence>
<dbReference type="FunFam" id="1.20.58.730:FF:000001">
    <property type="entry name" value="Protein zwilch homolog"/>
    <property type="match status" value="1"/>
</dbReference>
<comment type="subunit">
    <text evidence="9">Component of the RZZ complex.</text>
</comment>
<dbReference type="InterPro" id="IPR018630">
    <property type="entry name" value="Zwilch"/>
</dbReference>
<dbReference type="Gene3D" id="1.10.287.1880">
    <property type="match status" value="1"/>
</dbReference>
<evidence type="ECO:0000256" key="8">
    <source>
        <dbReference type="ARBA" id="ARBA00023328"/>
    </source>
</evidence>
<feature type="region of interest" description="Disordered" evidence="10">
    <location>
        <begin position="66"/>
        <end position="87"/>
    </location>
</feature>
<organism evidence="11 12">
    <name type="scientific">Sarcophilus harrisii</name>
    <name type="common">Tasmanian devil</name>
    <name type="synonym">Sarcophilus laniarius</name>
    <dbReference type="NCBI Taxonomy" id="9305"/>
    <lineage>
        <taxon>Eukaryota</taxon>
        <taxon>Metazoa</taxon>
        <taxon>Chordata</taxon>
        <taxon>Craniata</taxon>
        <taxon>Vertebrata</taxon>
        <taxon>Euteleostomi</taxon>
        <taxon>Mammalia</taxon>
        <taxon>Metatheria</taxon>
        <taxon>Dasyuromorphia</taxon>
        <taxon>Dasyuridae</taxon>
        <taxon>Sarcophilus</taxon>
    </lineage>
</organism>
<evidence type="ECO:0000256" key="7">
    <source>
        <dbReference type="ARBA" id="ARBA00023306"/>
    </source>
</evidence>
<gene>
    <name evidence="11" type="primary">ZWILCH</name>
</gene>
<protein>
    <recommendedName>
        <fullName evidence="9">Protein zwilch</fullName>
    </recommendedName>
</protein>
<dbReference type="FunCoup" id="A0A7N4PJ11">
    <property type="interactions" value="924"/>
</dbReference>
<reference evidence="11" key="3">
    <citation type="submission" date="2025-09" db="UniProtKB">
        <authorList>
            <consortium name="Ensembl"/>
        </authorList>
    </citation>
    <scope>IDENTIFICATION</scope>
</reference>